<accession>A0ABS4JJH8</accession>
<dbReference type="InterPro" id="IPR020094">
    <property type="entry name" value="TruA/RsuA/RluB/E/F_N"/>
</dbReference>
<dbReference type="Gene3D" id="3.30.70.1560">
    <property type="entry name" value="Alpha-L RNA-binding motif"/>
    <property type="match status" value="1"/>
</dbReference>
<name>A0ABS4JJH8_9BACL</name>
<dbReference type="InterPro" id="IPR020103">
    <property type="entry name" value="PsdUridine_synth_cat_dom_sf"/>
</dbReference>
<dbReference type="Pfam" id="PF00849">
    <property type="entry name" value="PseudoU_synth_2"/>
    <property type="match status" value="1"/>
</dbReference>
<evidence type="ECO:0000256" key="2">
    <source>
        <dbReference type="ARBA" id="ARBA00022884"/>
    </source>
</evidence>
<dbReference type="EC" id="5.4.99.-" evidence="5"/>
<dbReference type="InterPro" id="IPR000748">
    <property type="entry name" value="PsdUridine_synth_RsuA/RluB/E/F"/>
</dbReference>
<evidence type="ECO:0000256" key="4">
    <source>
        <dbReference type="PROSITE-ProRule" id="PRU00182"/>
    </source>
</evidence>
<dbReference type="CDD" id="cd00165">
    <property type="entry name" value="S4"/>
    <property type="match status" value="1"/>
</dbReference>
<dbReference type="PANTHER" id="PTHR47683:SF4">
    <property type="entry name" value="PSEUDOURIDINE SYNTHASE"/>
    <property type="match status" value="1"/>
</dbReference>
<evidence type="ECO:0000256" key="3">
    <source>
        <dbReference type="ARBA" id="ARBA00023235"/>
    </source>
</evidence>
<protein>
    <recommendedName>
        <fullName evidence="5">Pseudouridine synthase</fullName>
        <ecNumber evidence="5">5.4.99.-</ecNumber>
    </recommendedName>
</protein>
<dbReference type="SMART" id="SM00363">
    <property type="entry name" value="S4"/>
    <property type="match status" value="1"/>
</dbReference>
<dbReference type="InterPro" id="IPR036986">
    <property type="entry name" value="S4_RNA-bd_sf"/>
</dbReference>
<dbReference type="Gene3D" id="3.30.70.580">
    <property type="entry name" value="Pseudouridine synthase I, catalytic domain, N-terminal subdomain"/>
    <property type="match status" value="1"/>
</dbReference>
<feature type="domain" description="RNA-binding S4" evidence="6">
    <location>
        <begin position="10"/>
        <end position="68"/>
    </location>
</feature>
<evidence type="ECO:0000259" key="6">
    <source>
        <dbReference type="SMART" id="SM00363"/>
    </source>
</evidence>
<dbReference type="Proteomes" id="UP001519288">
    <property type="component" value="Unassembled WGS sequence"/>
</dbReference>
<gene>
    <name evidence="7" type="ORF">J2Z69_002308</name>
</gene>
<evidence type="ECO:0000313" key="7">
    <source>
        <dbReference type="EMBL" id="MBP2001265.1"/>
    </source>
</evidence>
<dbReference type="InterPro" id="IPR018496">
    <property type="entry name" value="PsdUridine_synth_RsuA/RluB_CS"/>
</dbReference>
<keyword evidence="8" id="KW-1185">Reference proteome</keyword>
<dbReference type="GO" id="GO:0160136">
    <property type="term" value="F:16S rRNA pseudouridine(516) synthase activity"/>
    <property type="evidence" value="ECO:0007669"/>
    <property type="project" value="UniProtKB-EC"/>
</dbReference>
<sequence length="253" mass="28545">MANSKGKKTQRIDKILGHLGKGSRSDLKKMVKQGRITLNGQVLKDSGAQADPYIDQIEVDGEAIFYREFVYIMLHKPAGVVSATEDQRDRTVIDLLPEQYKCFELFPVGRLDKDTEGLLLLTNDGQLAHDLLSPRKHVPKTYFAKVEGHVGDREAQRFVDGVTLDDGYKTLPAHLQVLQHVEKDDRKLSLIELTISEGKFHQVKRMFEAVDSKVLFLKRISMGSLALDEELPLGASRELHPEELASLMNRDIL</sequence>
<dbReference type="InterPro" id="IPR006145">
    <property type="entry name" value="PsdUridine_synth_RsuA/RluA"/>
</dbReference>
<dbReference type="InterPro" id="IPR042092">
    <property type="entry name" value="PsdUridine_s_RsuA/RluB/E/F_cat"/>
</dbReference>
<evidence type="ECO:0000313" key="8">
    <source>
        <dbReference type="Proteomes" id="UP001519288"/>
    </source>
</evidence>
<proteinExistence type="inferred from homology"/>
<dbReference type="PROSITE" id="PS01149">
    <property type="entry name" value="PSI_RSU"/>
    <property type="match status" value="1"/>
</dbReference>
<dbReference type="SUPFAM" id="SSF55120">
    <property type="entry name" value="Pseudouridine synthase"/>
    <property type="match status" value="1"/>
</dbReference>
<dbReference type="NCBIfam" id="TIGR00093">
    <property type="entry name" value="pseudouridine synthase"/>
    <property type="match status" value="1"/>
</dbReference>
<dbReference type="Gene3D" id="3.10.290.10">
    <property type="entry name" value="RNA-binding S4 domain"/>
    <property type="match status" value="1"/>
</dbReference>
<keyword evidence="3 5" id="KW-0413">Isomerase</keyword>
<evidence type="ECO:0000256" key="5">
    <source>
        <dbReference type="RuleBase" id="RU003887"/>
    </source>
</evidence>
<evidence type="ECO:0000256" key="1">
    <source>
        <dbReference type="ARBA" id="ARBA00008348"/>
    </source>
</evidence>
<comment type="similarity">
    <text evidence="1 5">Belongs to the pseudouridine synthase RsuA family.</text>
</comment>
<dbReference type="SUPFAM" id="SSF55174">
    <property type="entry name" value="Alpha-L RNA-binding motif"/>
    <property type="match status" value="1"/>
</dbReference>
<dbReference type="InterPro" id="IPR050343">
    <property type="entry name" value="RsuA_PseudoU_synthase"/>
</dbReference>
<dbReference type="InterPro" id="IPR002942">
    <property type="entry name" value="S4_RNA-bd"/>
</dbReference>
<dbReference type="EMBL" id="JAGGLD010000003">
    <property type="protein sequence ID" value="MBP2001265.1"/>
    <property type="molecule type" value="Genomic_DNA"/>
</dbReference>
<dbReference type="PROSITE" id="PS50889">
    <property type="entry name" value="S4"/>
    <property type="match status" value="1"/>
</dbReference>
<organism evidence="7 8">
    <name type="scientific">Paenibacillus shirakamiensis</name>
    <dbReference type="NCBI Taxonomy" id="1265935"/>
    <lineage>
        <taxon>Bacteria</taxon>
        <taxon>Bacillati</taxon>
        <taxon>Bacillota</taxon>
        <taxon>Bacilli</taxon>
        <taxon>Bacillales</taxon>
        <taxon>Paenibacillaceae</taxon>
        <taxon>Paenibacillus</taxon>
    </lineage>
</organism>
<dbReference type="CDD" id="cd02553">
    <property type="entry name" value="PseudoU_synth_RsuA"/>
    <property type="match status" value="1"/>
</dbReference>
<comment type="caution">
    <text evidence="7">The sequence shown here is derived from an EMBL/GenBank/DDBJ whole genome shotgun (WGS) entry which is preliminary data.</text>
</comment>
<dbReference type="Pfam" id="PF01479">
    <property type="entry name" value="S4"/>
    <property type="match status" value="1"/>
</dbReference>
<reference evidence="7 8" key="1">
    <citation type="submission" date="2021-03" db="EMBL/GenBank/DDBJ databases">
        <title>Genomic Encyclopedia of Type Strains, Phase IV (KMG-IV): sequencing the most valuable type-strain genomes for metagenomic binning, comparative biology and taxonomic classification.</title>
        <authorList>
            <person name="Goeker M."/>
        </authorList>
    </citation>
    <scope>NUCLEOTIDE SEQUENCE [LARGE SCALE GENOMIC DNA]</scope>
    <source>
        <strain evidence="7 8">DSM 26806</strain>
    </source>
</reference>
<dbReference type="RefSeq" id="WP_209862263.1">
    <property type="nucleotide sequence ID" value="NZ_JAGGLD010000003.1"/>
</dbReference>
<keyword evidence="2 4" id="KW-0694">RNA-binding</keyword>
<dbReference type="PANTHER" id="PTHR47683">
    <property type="entry name" value="PSEUDOURIDINE SYNTHASE FAMILY PROTEIN-RELATED"/>
    <property type="match status" value="1"/>
</dbReference>